<keyword evidence="2" id="KW-0479">Metal-binding</keyword>
<dbReference type="AlphaFoldDB" id="A0A0G9HI43"/>
<keyword evidence="6" id="KW-0408">Iron</keyword>
<evidence type="ECO:0000256" key="1">
    <source>
        <dbReference type="ARBA" id="ARBA00001961"/>
    </source>
</evidence>
<dbReference type="InterPro" id="IPR044862">
    <property type="entry name" value="Pro_4_hyd_alph_FE2OG_OXY"/>
</dbReference>
<keyword evidence="4" id="KW-0223">Dioxygenase</keyword>
<evidence type="ECO:0000256" key="4">
    <source>
        <dbReference type="ARBA" id="ARBA00022964"/>
    </source>
</evidence>
<evidence type="ECO:0000256" key="2">
    <source>
        <dbReference type="ARBA" id="ARBA00022723"/>
    </source>
</evidence>
<keyword evidence="5" id="KW-0560">Oxidoreductase</keyword>
<dbReference type="InterPro" id="IPR005123">
    <property type="entry name" value="Oxoglu/Fe-dep_dioxygenase_dom"/>
</dbReference>
<dbReference type="STRING" id="1440763.BJI69_00505"/>
<dbReference type="GO" id="GO:0005506">
    <property type="term" value="F:iron ion binding"/>
    <property type="evidence" value="ECO:0007669"/>
    <property type="project" value="InterPro"/>
</dbReference>
<evidence type="ECO:0000313" key="7">
    <source>
        <dbReference type="EMBL" id="APG02531.1"/>
    </source>
</evidence>
<dbReference type="Pfam" id="PF13640">
    <property type="entry name" value="2OG-FeII_Oxy_3"/>
    <property type="match status" value="1"/>
</dbReference>
<dbReference type="GO" id="GO:0004656">
    <property type="term" value="F:procollagen-proline 4-dioxygenase activity"/>
    <property type="evidence" value="ECO:0007669"/>
    <property type="project" value="TreeGrafter"/>
</dbReference>
<organism evidence="7 8">
    <name type="scientific">Luteibacter rhizovicinus DSM 16549</name>
    <dbReference type="NCBI Taxonomy" id="1440763"/>
    <lineage>
        <taxon>Bacteria</taxon>
        <taxon>Pseudomonadati</taxon>
        <taxon>Pseudomonadota</taxon>
        <taxon>Gammaproteobacteria</taxon>
        <taxon>Lysobacterales</taxon>
        <taxon>Rhodanobacteraceae</taxon>
        <taxon>Luteibacter</taxon>
    </lineage>
</organism>
<keyword evidence="3" id="KW-0847">Vitamin C</keyword>
<gene>
    <name evidence="7" type="ORF">BJI69_00505</name>
</gene>
<dbReference type="InterPro" id="IPR006620">
    <property type="entry name" value="Pro_4_hyd_alph"/>
</dbReference>
<dbReference type="Proteomes" id="UP000182987">
    <property type="component" value="Chromosome"/>
</dbReference>
<dbReference type="PROSITE" id="PS51471">
    <property type="entry name" value="FE2OG_OXY"/>
    <property type="match status" value="1"/>
</dbReference>
<sequence length="291" mass="32232">MQENPLQTRFHTKVTQDWQDWIREALAAGNAPADLLLTMKEHQFDDGVAREAISTALFGTATAPAAAHASALTPFHGRLDEGHVLHTPDRDVRVLLRIARPTIAVLDGVLSDEECDALKHMALPRLERSAVVGVADGVNTVMDIRTSDGAYFQRAESDLIRRIDARTAAIMRLPEDHGEGLQVMRYGQGGEYLPHFDYFQPDEKGSQPHLATGGQRISTLIMYLHDVDAGGETIFPRIDFSYVPRKGQALYFEYTAADGSLDPLSLHGGAPVMRGEKWIVTKWMRERAFAG</sequence>
<dbReference type="PANTHER" id="PTHR10869">
    <property type="entry name" value="PROLYL 4-HYDROXYLASE ALPHA SUBUNIT"/>
    <property type="match status" value="1"/>
</dbReference>
<evidence type="ECO:0000256" key="3">
    <source>
        <dbReference type="ARBA" id="ARBA00022896"/>
    </source>
</evidence>
<dbReference type="Gene3D" id="2.60.120.620">
    <property type="entry name" value="q2cbj1_9rhob like domain"/>
    <property type="match status" value="1"/>
</dbReference>
<evidence type="ECO:0000256" key="5">
    <source>
        <dbReference type="ARBA" id="ARBA00023002"/>
    </source>
</evidence>
<protein>
    <submittedName>
        <fullName evidence="7">Uncharacterized protein</fullName>
    </submittedName>
</protein>
<evidence type="ECO:0000256" key="6">
    <source>
        <dbReference type="ARBA" id="ARBA00023004"/>
    </source>
</evidence>
<dbReference type="OrthoDB" id="269774at2"/>
<dbReference type="SMART" id="SM00702">
    <property type="entry name" value="P4Hc"/>
    <property type="match status" value="1"/>
</dbReference>
<dbReference type="PATRIC" id="fig|1440763.5.peg.1586"/>
<dbReference type="PANTHER" id="PTHR10869:SF246">
    <property type="entry name" value="TRANSMEMBRANE PROLYL 4-HYDROXYLASE"/>
    <property type="match status" value="1"/>
</dbReference>
<comment type="cofactor">
    <cofactor evidence="1">
        <name>L-ascorbate</name>
        <dbReference type="ChEBI" id="CHEBI:38290"/>
    </cofactor>
</comment>
<dbReference type="GO" id="GO:0031418">
    <property type="term" value="F:L-ascorbic acid binding"/>
    <property type="evidence" value="ECO:0007669"/>
    <property type="project" value="UniProtKB-KW"/>
</dbReference>
<dbReference type="KEGG" id="lrz:BJI69_00505"/>
<accession>A0A0G9HI43</accession>
<name>A0A0G9HI43_9GAMM</name>
<keyword evidence="8" id="KW-1185">Reference proteome</keyword>
<proteinExistence type="predicted"/>
<evidence type="ECO:0000313" key="8">
    <source>
        <dbReference type="Proteomes" id="UP000182987"/>
    </source>
</evidence>
<dbReference type="InterPro" id="IPR045054">
    <property type="entry name" value="P4HA-like"/>
</dbReference>
<reference evidence="8" key="1">
    <citation type="submission" date="2016-09" db="EMBL/GenBank/DDBJ databases">
        <authorList>
            <person name="Lysoe E."/>
        </authorList>
    </citation>
    <scope>NUCLEOTIDE SEQUENCE [LARGE SCALE GENOMIC DNA]</scope>
    <source>
        <strain evidence="8">LJ96T</strain>
    </source>
</reference>
<dbReference type="EMBL" id="CP017480">
    <property type="protein sequence ID" value="APG02531.1"/>
    <property type="molecule type" value="Genomic_DNA"/>
</dbReference>